<dbReference type="RefSeq" id="WP_165335181.1">
    <property type="nucleotide sequence ID" value="NZ_JAAKZW010000169.1"/>
</dbReference>
<evidence type="ECO:0000313" key="6">
    <source>
        <dbReference type="Proteomes" id="UP000481109"/>
    </source>
</evidence>
<feature type="domain" description="HTH araC/xylS-type" evidence="4">
    <location>
        <begin position="181"/>
        <end position="282"/>
    </location>
</feature>
<accession>A0A6G4XQB3</accession>
<reference evidence="5 6" key="1">
    <citation type="submission" date="2020-02" db="EMBL/GenBank/DDBJ databases">
        <title>Whole-genome analyses of novel actinobacteria.</title>
        <authorList>
            <person name="Sahin N."/>
            <person name="Tokatli A."/>
        </authorList>
    </citation>
    <scope>NUCLEOTIDE SEQUENCE [LARGE SCALE GENOMIC DNA]</scope>
    <source>
        <strain evidence="5 6">YC504</strain>
    </source>
</reference>
<organism evidence="5 6">
    <name type="scientific">Streptomyces mesophilus</name>
    <dbReference type="NCBI Taxonomy" id="1775132"/>
    <lineage>
        <taxon>Bacteria</taxon>
        <taxon>Bacillati</taxon>
        <taxon>Actinomycetota</taxon>
        <taxon>Actinomycetes</taxon>
        <taxon>Kitasatosporales</taxon>
        <taxon>Streptomycetaceae</taxon>
        <taxon>Streptomyces</taxon>
    </lineage>
</organism>
<keyword evidence="1" id="KW-0805">Transcription regulation</keyword>
<dbReference type="SUPFAM" id="SSF46689">
    <property type="entry name" value="Homeodomain-like"/>
    <property type="match status" value="1"/>
</dbReference>
<dbReference type="InterPro" id="IPR009057">
    <property type="entry name" value="Homeodomain-like_sf"/>
</dbReference>
<dbReference type="Proteomes" id="UP000481109">
    <property type="component" value="Unassembled WGS sequence"/>
</dbReference>
<sequence length="302" mass="32440">MGSREFGGWTAAERERGGRGACVLRLPGVYLVDTECCTDHKGFIGPGYKTGHSVVLSRSGAYRWRQQGEESWMDATAGYVTHIGDEVFSAHPLGTGDRSTEIHLSAEAFAERFDGPAGRRRLVITGPTDLRHRALMAAVRRGTDGFELAERLHQLLDEVAASAGCGGYDGSPPPPARRVHQRLVADVCAALATGALTGSLDELAAEVGASPHHLSRVFRRVTGRTLTWYRNELRIRAVLQDIEDGRGGLRALSAAYEFADQAHLTRVMRRHTGEPPSVVRELLGVGVGVRAGAGLDPGAGVK</sequence>
<dbReference type="GO" id="GO:0043565">
    <property type="term" value="F:sequence-specific DNA binding"/>
    <property type="evidence" value="ECO:0007669"/>
    <property type="project" value="InterPro"/>
</dbReference>
<name>A0A6G4XQB3_9ACTN</name>
<dbReference type="InterPro" id="IPR050204">
    <property type="entry name" value="AraC_XylS_family_regulators"/>
</dbReference>
<evidence type="ECO:0000259" key="4">
    <source>
        <dbReference type="PROSITE" id="PS01124"/>
    </source>
</evidence>
<keyword evidence="6" id="KW-1185">Reference proteome</keyword>
<dbReference type="GO" id="GO:0003700">
    <property type="term" value="F:DNA-binding transcription factor activity"/>
    <property type="evidence" value="ECO:0007669"/>
    <property type="project" value="InterPro"/>
</dbReference>
<comment type="caution">
    <text evidence="5">The sequence shown here is derived from an EMBL/GenBank/DDBJ whole genome shotgun (WGS) entry which is preliminary data.</text>
</comment>
<evidence type="ECO:0000256" key="3">
    <source>
        <dbReference type="ARBA" id="ARBA00023163"/>
    </source>
</evidence>
<keyword evidence="2" id="KW-0238">DNA-binding</keyword>
<keyword evidence="3" id="KW-0804">Transcription</keyword>
<dbReference type="AlphaFoldDB" id="A0A6G4XQB3"/>
<evidence type="ECO:0000256" key="2">
    <source>
        <dbReference type="ARBA" id="ARBA00023125"/>
    </source>
</evidence>
<evidence type="ECO:0000256" key="1">
    <source>
        <dbReference type="ARBA" id="ARBA00023015"/>
    </source>
</evidence>
<evidence type="ECO:0000313" key="5">
    <source>
        <dbReference type="EMBL" id="NGO79745.1"/>
    </source>
</evidence>
<proteinExistence type="predicted"/>
<dbReference type="Pfam" id="PF12833">
    <property type="entry name" value="HTH_18"/>
    <property type="match status" value="1"/>
</dbReference>
<dbReference type="PROSITE" id="PS01124">
    <property type="entry name" value="HTH_ARAC_FAMILY_2"/>
    <property type="match status" value="1"/>
</dbReference>
<dbReference type="InterPro" id="IPR018060">
    <property type="entry name" value="HTH_AraC"/>
</dbReference>
<protein>
    <submittedName>
        <fullName evidence="5">Helix-turn-helix transcriptional regulator</fullName>
    </submittedName>
</protein>
<dbReference type="EMBL" id="JAAKZW010000169">
    <property type="protein sequence ID" value="NGO79745.1"/>
    <property type="molecule type" value="Genomic_DNA"/>
</dbReference>
<gene>
    <name evidence="5" type="ORF">G6045_29415</name>
</gene>
<dbReference type="SMART" id="SM00342">
    <property type="entry name" value="HTH_ARAC"/>
    <property type="match status" value="1"/>
</dbReference>
<dbReference type="Gene3D" id="1.10.10.60">
    <property type="entry name" value="Homeodomain-like"/>
    <property type="match status" value="1"/>
</dbReference>
<dbReference type="PANTHER" id="PTHR46796">
    <property type="entry name" value="HTH-TYPE TRANSCRIPTIONAL ACTIVATOR RHAS-RELATED"/>
    <property type="match status" value="1"/>
</dbReference>